<evidence type="ECO:0000259" key="2">
    <source>
        <dbReference type="Pfam" id="PF03772"/>
    </source>
</evidence>
<evidence type="ECO:0000256" key="1">
    <source>
        <dbReference type="SAM" id="Phobius"/>
    </source>
</evidence>
<feature type="transmembrane region" description="Helical" evidence="1">
    <location>
        <begin position="49"/>
        <end position="66"/>
    </location>
</feature>
<feature type="transmembrane region" description="Helical" evidence="1">
    <location>
        <begin position="171"/>
        <end position="193"/>
    </location>
</feature>
<sequence>SLGKKIGIFLQLFFLSLFVLMVGPQAPLIRAVCMSVCTSVCILTGRPSLMWWNLFLTIFFVAIIKPEWTTSLSFQLSVFATIGIIMWSFISSRFEKKLHPFIEVFFESWIVFLVTAPVSIWYFKSVSLMSPFSTALVSWLIIPLMIAGFAISIFHLLFPPLATLIAIPTQIGLQFIITVIQGTSRLPFGYFLLK</sequence>
<dbReference type="EMBL" id="PEVA01000207">
    <property type="protein sequence ID" value="PIV08012.1"/>
    <property type="molecule type" value="Genomic_DNA"/>
</dbReference>
<feature type="transmembrane region" description="Helical" evidence="1">
    <location>
        <begin position="135"/>
        <end position="159"/>
    </location>
</feature>
<evidence type="ECO:0000313" key="3">
    <source>
        <dbReference type="EMBL" id="PIV08012.1"/>
    </source>
</evidence>
<dbReference type="Pfam" id="PF03772">
    <property type="entry name" value="Competence"/>
    <property type="match status" value="1"/>
</dbReference>
<proteinExistence type="predicted"/>
<keyword evidence="1" id="KW-0472">Membrane</keyword>
<organism evidence="3 4">
    <name type="scientific">Candidatus Roizmanbacteria bacterium CG03_land_8_20_14_0_80_39_12</name>
    <dbReference type="NCBI Taxonomy" id="1974847"/>
    <lineage>
        <taxon>Bacteria</taxon>
        <taxon>Candidatus Roizmaniibacteriota</taxon>
    </lineage>
</organism>
<evidence type="ECO:0000313" key="4">
    <source>
        <dbReference type="Proteomes" id="UP000230119"/>
    </source>
</evidence>
<feature type="transmembrane region" description="Helical" evidence="1">
    <location>
        <begin position="6"/>
        <end position="28"/>
    </location>
</feature>
<dbReference type="NCBIfam" id="TIGR00360">
    <property type="entry name" value="ComEC_N-term"/>
    <property type="match status" value="1"/>
</dbReference>
<protein>
    <recommendedName>
        <fullName evidence="2">ComEC/Rec2-related protein domain-containing protein</fullName>
    </recommendedName>
</protein>
<gene>
    <name evidence="3" type="ORF">COS52_04920</name>
</gene>
<name>A0A2M7BRD0_9BACT</name>
<keyword evidence="1" id="KW-1133">Transmembrane helix</keyword>
<feature type="non-terminal residue" evidence="3">
    <location>
        <position position="1"/>
    </location>
</feature>
<comment type="caution">
    <text evidence="3">The sequence shown here is derived from an EMBL/GenBank/DDBJ whole genome shotgun (WGS) entry which is preliminary data.</text>
</comment>
<feature type="domain" description="ComEC/Rec2-related protein" evidence="2">
    <location>
        <begin position="4"/>
        <end position="191"/>
    </location>
</feature>
<dbReference type="InterPro" id="IPR004477">
    <property type="entry name" value="ComEC_N"/>
</dbReference>
<keyword evidence="1" id="KW-0812">Transmembrane</keyword>
<dbReference type="Proteomes" id="UP000230119">
    <property type="component" value="Unassembled WGS sequence"/>
</dbReference>
<accession>A0A2M7BRD0</accession>
<feature type="transmembrane region" description="Helical" evidence="1">
    <location>
        <begin position="72"/>
        <end position="90"/>
    </location>
</feature>
<feature type="transmembrane region" description="Helical" evidence="1">
    <location>
        <begin position="102"/>
        <end position="123"/>
    </location>
</feature>
<reference evidence="4" key="1">
    <citation type="submission" date="2017-09" db="EMBL/GenBank/DDBJ databases">
        <title>Depth-based differentiation of microbial function through sediment-hosted aquifers and enrichment of novel symbionts in the deep terrestrial subsurface.</title>
        <authorList>
            <person name="Probst A.J."/>
            <person name="Ladd B."/>
            <person name="Jarett J.K."/>
            <person name="Geller-Mcgrath D.E."/>
            <person name="Sieber C.M.K."/>
            <person name="Emerson J.B."/>
            <person name="Anantharaman K."/>
            <person name="Thomas B.C."/>
            <person name="Malmstrom R."/>
            <person name="Stieglmeier M."/>
            <person name="Klingl A."/>
            <person name="Woyke T."/>
            <person name="Ryan C.M."/>
            <person name="Banfield J.F."/>
        </authorList>
    </citation>
    <scope>NUCLEOTIDE SEQUENCE [LARGE SCALE GENOMIC DNA]</scope>
</reference>
<dbReference type="AlphaFoldDB" id="A0A2M7BRD0"/>